<dbReference type="InterPro" id="IPR052712">
    <property type="entry name" value="Acid_resist_chaperone_HdeD"/>
</dbReference>
<dbReference type="InterPro" id="IPR005325">
    <property type="entry name" value="DUF308_memb"/>
</dbReference>
<proteinExistence type="predicted"/>
<feature type="transmembrane region" description="Helical" evidence="1">
    <location>
        <begin position="124"/>
        <end position="145"/>
    </location>
</feature>
<organism evidence="2 3">
    <name type="scientific">Chitinophaga caeni</name>
    <dbReference type="NCBI Taxonomy" id="2029983"/>
    <lineage>
        <taxon>Bacteria</taxon>
        <taxon>Pseudomonadati</taxon>
        <taxon>Bacteroidota</taxon>
        <taxon>Chitinophagia</taxon>
        <taxon>Chitinophagales</taxon>
        <taxon>Chitinophagaceae</taxon>
        <taxon>Chitinophaga</taxon>
    </lineage>
</organism>
<reference evidence="2 3" key="1">
    <citation type="submission" date="2017-10" db="EMBL/GenBank/DDBJ databases">
        <title>Paenichitinophaga pekingensis gen. nov., sp. nov., isolated from activated sludge.</title>
        <authorList>
            <person name="Jin D."/>
            <person name="Kong X."/>
            <person name="Deng Y."/>
            <person name="Bai Z."/>
        </authorList>
    </citation>
    <scope>NUCLEOTIDE SEQUENCE [LARGE SCALE GENOMIC DNA]</scope>
    <source>
        <strain evidence="2 3">13</strain>
    </source>
</reference>
<gene>
    <name evidence="2" type="ORF">COR50_21365</name>
</gene>
<dbReference type="GO" id="GO:0005886">
    <property type="term" value="C:plasma membrane"/>
    <property type="evidence" value="ECO:0007669"/>
    <property type="project" value="TreeGrafter"/>
</dbReference>
<dbReference type="PANTHER" id="PTHR34989">
    <property type="entry name" value="PROTEIN HDED"/>
    <property type="match status" value="1"/>
</dbReference>
<dbReference type="RefSeq" id="WP_098195887.1">
    <property type="nucleotide sequence ID" value="NZ_CP023777.1"/>
</dbReference>
<keyword evidence="1" id="KW-0812">Transmembrane</keyword>
<evidence type="ECO:0000256" key="1">
    <source>
        <dbReference type="SAM" id="Phobius"/>
    </source>
</evidence>
<evidence type="ECO:0000313" key="3">
    <source>
        <dbReference type="Proteomes" id="UP000220133"/>
    </source>
</evidence>
<dbReference type="PANTHER" id="PTHR34989:SF1">
    <property type="entry name" value="PROTEIN HDED"/>
    <property type="match status" value="1"/>
</dbReference>
<feature type="transmembrane region" description="Helical" evidence="1">
    <location>
        <begin position="9"/>
        <end position="28"/>
    </location>
</feature>
<evidence type="ECO:0008006" key="4">
    <source>
        <dbReference type="Google" id="ProtNLM"/>
    </source>
</evidence>
<accession>A0A291QZY9</accession>
<feature type="transmembrane region" description="Helical" evidence="1">
    <location>
        <begin position="34"/>
        <end position="54"/>
    </location>
</feature>
<evidence type="ECO:0000313" key="2">
    <source>
        <dbReference type="EMBL" id="ATL49520.1"/>
    </source>
</evidence>
<dbReference type="KEGG" id="cbae:COR50_21365"/>
<keyword evidence="1" id="KW-1133">Transmembrane helix</keyword>
<dbReference type="EMBL" id="CP023777">
    <property type="protein sequence ID" value="ATL49520.1"/>
    <property type="molecule type" value="Genomic_DNA"/>
</dbReference>
<feature type="transmembrane region" description="Helical" evidence="1">
    <location>
        <begin position="92"/>
        <end position="112"/>
    </location>
</feature>
<dbReference type="AlphaFoldDB" id="A0A291QZY9"/>
<feature type="transmembrane region" description="Helical" evidence="1">
    <location>
        <begin position="66"/>
        <end position="86"/>
    </location>
</feature>
<dbReference type="OrthoDB" id="7059775at2"/>
<protein>
    <recommendedName>
        <fullName evidence="4">HdeD family acid-resistance protein</fullName>
    </recommendedName>
</protein>
<dbReference type="Pfam" id="PF03729">
    <property type="entry name" value="DUF308"/>
    <property type="match status" value="2"/>
</dbReference>
<sequence length="186" mass="21073">MFHQIAQNWWLFILRGVFAILFGLIAFFWPGITIQVLTIFLGAFLLVDGVFACYNGIKIRKSDSQYWVLILEGLLGIAAGLVVFFWPGPTVIFLIYMLAFWAIFTGVLEIIVAIKWRKEMENEWMLILAGVLSIVLGILFLAQPIAGAIVIAYWLGIYAGIFGIMLIMVGIRLNKYLKTHPNHYPS</sequence>
<dbReference type="Proteomes" id="UP000220133">
    <property type="component" value="Chromosome"/>
</dbReference>
<keyword evidence="1" id="KW-0472">Membrane</keyword>
<keyword evidence="3" id="KW-1185">Reference proteome</keyword>
<feature type="transmembrane region" description="Helical" evidence="1">
    <location>
        <begin position="151"/>
        <end position="171"/>
    </location>
</feature>
<name>A0A291QZY9_9BACT</name>